<feature type="region of interest" description="Disordered" evidence="3">
    <location>
        <begin position="681"/>
        <end position="731"/>
    </location>
</feature>
<protein>
    <recommendedName>
        <fullName evidence="8">Galactose oxidase</fullName>
    </recommendedName>
</protein>
<evidence type="ECO:0000256" key="3">
    <source>
        <dbReference type="SAM" id="MobiDB-lite"/>
    </source>
</evidence>
<reference evidence="6" key="1">
    <citation type="journal article" date="2020" name="Fungal Divers.">
        <title>Resolving the Mortierellaceae phylogeny through synthesis of multi-gene phylogenetics and phylogenomics.</title>
        <authorList>
            <person name="Vandepol N."/>
            <person name="Liber J."/>
            <person name="Desiro A."/>
            <person name="Na H."/>
            <person name="Kennedy M."/>
            <person name="Barry K."/>
            <person name="Grigoriev I.V."/>
            <person name="Miller A.N."/>
            <person name="O'Donnell K."/>
            <person name="Stajich J.E."/>
            <person name="Bonito G."/>
        </authorList>
    </citation>
    <scope>NUCLEOTIDE SEQUENCE</scope>
    <source>
        <strain evidence="6">NRRL 2591</strain>
    </source>
</reference>
<feature type="region of interest" description="Disordered" evidence="3">
    <location>
        <begin position="31"/>
        <end position="52"/>
    </location>
</feature>
<comment type="caution">
    <text evidence="6">The sequence shown here is derived from an EMBL/GenBank/DDBJ whole genome shotgun (WGS) entry which is preliminary data.</text>
</comment>
<dbReference type="PANTHER" id="PTHR46093">
    <property type="entry name" value="ACYL-COA-BINDING DOMAIN-CONTAINING PROTEIN 5"/>
    <property type="match status" value="1"/>
</dbReference>
<feature type="compositionally biased region" description="Low complexity" evidence="3">
    <location>
        <begin position="682"/>
        <end position="696"/>
    </location>
</feature>
<feature type="region of interest" description="Disordered" evidence="3">
    <location>
        <begin position="382"/>
        <end position="409"/>
    </location>
</feature>
<feature type="compositionally biased region" description="Pro residues" evidence="3">
    <location>
        <begin position="39"/>
        <end position="52"/>
    </location>
</feature>
<dbReference type="EMBL" id="JAAAXW010000002">
    <property type="protein sequence ID" value="KAF9551854.1"/>
    <property type="molecule type" value="Genomic_DNA"/>
</dbReference>
<feature type="region of interest" description="Disordered" evidence="3">
    <location>
        <begin position="461"/>
        <end position="508"/>
    </location>
</feature>
<evidence type="ECO:0000256" key="4">
    <source>
        <dbReference type="SAM" id="Phobius"/>
    </source>
</evidence>
<dbReference type="SUPFAM" id="SSF117281">
    <property type="entry name" value="Kelch motif"/>
    <property type="match status" value="1"/>
</dbReference>
<feature type="signal peptide" evidence="5">
    <location>
        <begin position="1"/>
        <end position="33"/>
    </location>
</feature>
<feature type="compositionally biased region" description="Basic and acidic residues" evidence="3">
    <location>
        <begin position="711"/>
        <end position="722"/>
    </location>
</feature>
<feature type="region of interest" description="Disordered" evidence="3">
    <location>
        <begin position="754"/>
        <end position="859"/>
    </location>
</feature>
<feature type="compositionally biased region" description="Polar residues" evidence="3">
    <location>
        <begin position="808"/>
        <end position="823"/>
    </location>
</feature>
<feature type="compositionally biased region" description="Low complexity" evidence="3">
    <location>
        <begin position="768"/>
        <end position="792"/>
    </location>
</feature>
<evidence type="ECO:0000256" key="1">
    <source>
        <dbReference type="ARBA" id="ARBA00022441"/>
    </source>
</evidence>
<dbReference type="AlphaFoldDB" id="A0A9P6FK12"/>
<evidence type="ECO:0000313" key="6">
    <source>
        <dbReference type="EMBL" id="KAF9551854.1"/>
    </source>
</evidence>
<feature type="compositionally biased region" description="Basic and acidic residues" evidence="3">
    <location>
        <begin position="495"/>
        <end position="504"/>
    </location>
</feature>
<dbReference type="Gene3D" id="2.120.10.80">
    <property type="entry name" value="Kelch-type beta propeller"/>
    <property type="match status" value="1"/>
</dbReference>
<keyword evidence="2" id="KW-0677">Repeat</keyword>
<dbReference type="InterPro" id="IPR015915">
    <property type="entry name" value="Kelch-typ_b-propeller"/>
</dbReference>
<feature type="compositionally biased region" description="Pro residues" evidence="3">
    <location>
        <begin position="849"/>
        <end position="859"/>
    </location>
</feature>
<accession>A0A9P6FK12</accession>
<name>A0A9P6FK12_9FUNG</name>
<gene>
    <name evidence="6" type="ORF">EC957_004177</name>
</gene>
<evidence type="ECO:0008006" key="8">
    <source>
        <dbReference type="Google" id="ProtNLM"/>
    </source>
</evidence>
<evidence type="ECO:0000256" key="2">
    <source>
        <dbReference type="ARBA" id="ARBA00022737"/>
    </source>
</evidence>
<evidence type="ECO:0000256" key="5">
    <source>
        <dbReference type="SAM" id="SignalP"/>
    </source>
</evidence>
<dbReference type="PANTHER" id="PTHR46093:SF18">
    <property type="entry name" value="FIBRONECTIN TYPE-III DOMAIN-CONTAINING PROTEIN"/>
    <property type="match status" value="1"/>
</dbReference>
<evidence type="ECO:0000313" key="7">
    <source>
        <dbReference type="Proteomes" id="UP000723463"/>
    </source>
</evidence>
<keyword evidence="4" id="KW-0812">Transmembrane</keyword>
<organism evidence="6 7">
    <name type="scientific">Mortierella hygrophila</name>
    <dbReference type="NCBI Taxonomy" id="979708"/>
    <lineage>
        <taxon>Eukaryota</taxon>
        <taxon>Fungi</taxon>
        <taxon>Fungi incertae sedis</taxon>
        <taxon>Mucoromycota</taxon>
        <taxon>Mortierellomycotina</taxon>
        <taxon>Mortierellomycetes</taxon>
        <taxon>Mortierellales</taxon>
        <taxon>Mortierellaceae</taxon>
        <taxon>Mortierella</taxon>
    </lineage>
</organism>
<feature type="chain" id="PRO_5040131576" description="Galactose oxidase" evidence="5">
    <location>
        <begin position="34"/>
        <end position="859"/>
    </location>
</feature>
<keyword evidence="7" id="KW-1185">Reference proteome</keyword>
<keyword evidence="5" id="KW-0732">Signal</keyword>
<feature type="compositionally biased region" description="Pro residues" evidence="3">
    <location>
        <begin position="388"/>
        <end position="399"/>
    </location>
</feature>
<feature type="compositionally biased region" description="Low complexity" evidence="3">
    <location>
        <begin position="464"/>
        <end position="478"/>
    </location>
</feature>
<dbReference type="Pfam" id="PF24681">
    <property type="entry name" value="Kelch_KLHDC2_KLHL20_DRC7"/>
    <property type="match status" value="1"/>
</dbReference>
<dbReference type="Proteomes" id="UP000723463">
    <property type="component" value="Unassembled WGS sequence"/>
</dbReference>
<feature type="compositionally biased region" description="Polar residues" evidence="3">
    <location>
        <begin position="697"/>
        <end position="710"/>
    </location>
</feature>
<sequence>MQLSPSLSTAVLLLLRLPLFLTTTTTTITHVQAQEVPPTTGPAPTPTPPPPTGPYNPTPLYSVHSVFVEGGALYVHGGLPSVTGVSSGQTFSLDLSVAWKTSQPAFKQLSTGIPSSSITSALLQDKDSWILINGKQFIFYTIGKDQWNSPVTLTELNPTPGFPAVTDMSSGLVYFVNGFVVPGASTAAVGTIPMMMMLKKSTIGYAFSSMGTSTEFSIVDSGYASCWSTLRKSILLHGGLAGSPVAIYQKTLYEFNTTTTTFAFATINDNGEIPTARSGHCMVEAYDGTKIVLFGGVDQTSAGLSDIYILDVATLKWTAGKTGGAGVGRAYAACAVTNDRFVAWGGATRINGDFVAVAATNATVVYDFIQDKWITTFSPIRTNVTSPNPEPDPSTPLTPPAGESSSSSKGALIGGIAGGVVVLAAIAVFIFFCRRRSNRRKEKKEKKMSFSTFAAMPVVTAETSSSSDDSFPDQQQQQRSKTRETEKGDDEEQDESGKEKKPQDDGNDVITYVIGARAMPASPTESSFRNSGIIPQNRNYQPLQQLPSTQQPHQQPLQPLSPIQEQQQAYHAINGIPFPPPPATAANVSTGYTVPVLKFFNPTTNAPTSPTTTSLSANTPIPIPSSPVASVIPLPPPSMPQRPQSLLPGGFIAPRVVHPPTSSQPNEPSYTTLIPYFSPVASVSSHPTTSQHSQSTIPVNNSNNRAYTNDQYHDQQGKEELQRQQQQRPLPTVEYGASFSPALSYLATSSQWTGSQGSTLVAPPPSGPGIAPGAGNNPYSTFTPSPLTGAPTGPAPGGGNTFAAFTPSPLSSYSDNTEASNSLPYVPIVDSSNRSGDLQKIVDELGPSITPPRNPHGIQ</sequence>
<keyword evidence="4" id="KW-0472">Membrane</keyword>
<feature type="transmembrane region" description="Helical" evidence="4">
    <location>
        <begin position="411"/>
        <end position="433"/>
    </location>
</feature>
<keyword evidence="1" id="KW-0880">Kelch repeat</keyword>
<proteinExistence type="predicted"/>
<keyword evidence="4" id="KW-1133">Transmembrane helix</keyword>